<evidence type="ECO:0000313" key="8">
    <source>
        <dbReference type="Proteomes" id="UP000054321"/>
    </source>
</evidence>
<dbReference type="PANTHER" id="PTHR14440">
    <property type="entry name" value="DNA-DIRECTED RNA POLYMERASE I SUBUNIT RPA49"/>
    <property type="match status" value="1"/>
</dbReference>
<reference evidence="8" key="2">
    <citation type="submission" date="2015-01" db="EMBL/GenBank/DDBJ databases">
        <title>Evolutionary Origins and Diversification of the Mycorrhizal Mutualists.</title>
        <authorList>
            <consortium name="DOE Joint Genome Institute"/>
            <consortium name="Mycorrhizal Genomics Consortium"/>
            <person name="Kohler A."/>
            <person name="Kuo A."/>
            <person name="Nagy L.G."/>
            <person name="Floudas D."/>
            <person name="Copeland A."/>
            <person name="Barry K.W."/>
            <person name="Cichocki N."/>
            <person name="Veneault-Fourrey C."/>
            <person name="LaButti K."/>
            <person name="Lindquist E.A."/>
            <person name="Lipzen A."/>
            <person name="Lundell T."/>
            <person name="Morin E."/>
            <person name="Murat C."/>
            <person name="Riley R."/>
            <person name="Ohm R."/>
            <person name="Sun H."/>
            <person name="Tunlid A."/>
            <person name="Henrissat B."/>
            <person name="Grigoriev I.V."/>
            <person name="Hibbett D.S."/>
            <person name="Martin F."/>
        </authorList>
    </citation>
    <scope>NUCLEOTIDE SEQUENCE [LARGE SCALE GENOMIC DNA]</scope>
    <source>
        <strain evidence="8">Zn</strain>
    </source>
</reference>
<dbReference type="Pfam" id="PF06870">
    <property type="entry name" value="RNA_pol_I_A49"/>
    <property type="match status" value="1"/>
</dbReference>
<evidence type="ECO:0000256" key="3">
    <source>
        <dbReference type="ARBA" id="ARBA00022478"/>
    </source>
</evidence>
<dbReference type="HOGENOM" id="CLU_034953_1_0_1"/>
<proteinExistence type="inferred from homology"/>
<feature type="compositionally biased region" description="Basic residues" evidence="6">
    <location>
        <begin position="10"/>
        <end position="23"/>
    </location>
</feature>
<accession>A0A0C3GU76</accession>
<reference evidence="7 8" key="1">
    <citation type="submission" date="2014-04" db="EMBL/GenBank/DDBJ databases">
        <authorList>
            <consortium name="DOE Joint Genome Institute"/>
            <person name="Kuo A."/>
            <person name="Martino E."/>
            <person name="Perotto S."/>
            <person name="Kohler A."/>
            <person name="Nagy L.G."/>
            <person name="Floudas D."/>
            <person name="Copeland A."/>
            <person name="Barry K.W."/>
            <person name="Cichocki N."/>
            <person name="Veneault-Fourrey C."/>
            <person name="LaButti K."/>
            <person name="Lindquist E.A."/>
            <person name="Lipzen A."/>
            <person name="Lundell T."/>
            <person name="Morin E."/>
            <person name="Murat C."/>
            <person name="Sun H."/>
            <person name="Tunlid A."/>
            <person name="Henrissat B."/>
            <person name="Grigoriev I.V."/>
            <person name="Hibbett D.S."/>
            <person name="Martin F."/>
            <person name="Nordberg H.P."/>
            <person name="Cantor M.N."/>
            <person name="Hua S.X."/>
        </authorList>
    </citation>
    <scope>NUCLEOTIDE SEQUENCE [LARGE SCALE GENOMIC DNA]</scope>
    <source>
        <strain evidence="7 8">Zn</strain>
    </source>
</reference>
<dbReference type="GO" id="GO:0005730">
    <property type="term" value="C:nucleolus"/>
    <property type="evidence" value="ECO:0007669"/>
    <property type="project" value="UniProtKB-SubCell"/>
</dbReference>
<dbReference type="InterPro" id="IPR009668">
    <property type="entry name" value="RNA_pol-assoc_fac_A49-like"/>
</dbReference>
<dbReference type="STRING" id="913774.A0A0C3GU76"/>
<dbReference type="OrthoDB" id="532500at2759"/>
<evidence type="ECO:0000256" key="5">
    <source>
        <dbReference type="ARBA" id="ARBA00023242"/>
    </source>
</evidence>
<dbReference type="GO" id="GO:0006351">
    <property type="term" value="P:DNA-templated transcription"/>
    <property type="evidence" value="ECO:0007669"/>
    <property type="project" value="InterPro"/>
</dbReference>
<gene>
    <name evidence="7" type="ORF">OIDMADRAFT_45347</name>
</gene>
<keyword evidence="4" id="KW-0804">Transcription</keyword>
<comment type="similarity">
    <text evidence="2">Belongs to the eukaryotic RPA49/POLR1E RNA polymerase subunit family.</text>
</comment>
<evidence type="ECO:0000256" key="6">
    <source>
        <dbReference type="SAM" id="MobiDB-lite"/>
    </source>
</evidence>
<evidence type="ECO:0000313" key="7">
    <source>
        <dbReference type="EMBL" id="KIM94874.1"/>
    </source>
</evidence>
<name>A0A0C3GU76_OIDMZ</name>
<keyword evidence="8" id="KW-1185">Reference proteome</keyword>
<dbReference type="Proteomes" id="UP000054321">
    <property type="component" value="Unassembled WGS sequence"/>
</dbReference>
<dbReference type="GO" id="GO:0000428">
    <property type="term" value="C:DNA-directed RNA polymerase complex"/>
    <property type="evidence" value="ECO:0007669"/>
    <property type="project" value="UniProtKB-KW"/>
</dbReference>
<protein>
    <recommendedName>
        <fullName evidence="9">DNA-directed RNA polymerase I subunit RPA49</fullName>
    </recommendedName>
</protein>
<sequence>MAHKIDQGVKRKRHESKPSKPSKKVAIEDDGKIKISFQEAEKWAPIVVSSANFSVPPSIPFKPYTKSRANTAQRSGRSGAIATTEVLLHSSAHPKLDYTVREEDTLQKHYVGIYDPETRRLEITEARKMQVRAAVRAHQATEEQVHQSRIELGQLFGTKKARKAIASMSENAIGPSKAERAAGKKIDATSAAVMASMADAAQGMATLEELQHEADASKPRPKANLNATDIKDVYTHDNLLGVDMMKQIPVMDWTQSIKDKKEIIVSSRHVARRIQKEASNIENLKLLRYMLLLIDFHNAAHSSSRGRSLFLPKRDVLKAALNGMPEAVVESVKRRFTEAGKMPRFKVDLLITHICALACLVDHYDVSIFELQEDLKLEGREMAKYFREIGAKVGPLSEAGRKALHLDKAAGAQWQVASLKLPLQFPKVTAGRKKTR</sequence>
<dbReference type="EMBL" id="KN832888">
    <property type="protein sequence ID" value="KIM94874.1"/>
    <property type="molecule type" value="Genomic_DNA"/>
</dbReference>
<dbReference type="AlphaFoldDB" id="A0A0C3GU76"/>
<evidence type="ECO:0000256" key="1">
    <source>
        <dbReference type="ARBA" id="ARBA00004604"/>
    </source>
</evidence>
<evidence type="ECO:0000256" key="2">
    <source>
        <dbReference type="ARBA" id="ARBA00009430"/>
    </source>
</evidence>
<organism evidence="7 8">
    <name type="scientific">Oidiodendron maius (strain Zn)</name>
    <dbReference type="NCBI Taxonomy" id="913774"/>
    <lineage>
        <taxon>Eukaryota</taxon>
        <taxon>Fungi</taxon>
        <taxon>Dikarya</taxon>
        <taxon>Ascomycota</taxon>
        <taxon>Pezizomycotina</taxon>
        <taxon>Leotiomycetes</taxon>
        <taxon>Leotiomycetes incertae sedis</taxon>
        <taxon>Myxotrichaceae</taxon>
        <taxon>Oidiodendron</taxon>
    </lineage>
</organism>
<dbReference type="GO" id="GO:0003677">
    <property type="term" value="F:DNA binding"/>
    <property type="evidence" value="ECO:0007669"/>
    <property type="project" value="InterPro"/>
</dbReference>
<evidence type="ECO:0000256" key="4">
    <source>
        <dbReference type="ARBA" id="ARBA00023163"/>
    </source>
</evidence>
<keyword evidence="3" id="KW-0240">DNA-directed RNA polymerase</keyword>
<dbReference type="FunCoup" id="A0A0C3GU76">
    <property type="interactions" value="690"/>
</dbReference>
<comment type="subcellular location">
    <subcellularLocation>
        <location evidence="1">Nucleus</location>
        <location evidence="1">Nucleolus</location>
    </subcellularLocation>
</comment>
<dbReference type="InParanoid" id="A0A0C3GU76"/>
<feature type="region of interest" description="Disordered" evidence="6">
    <location>
        <begin position="1"/>
        <end position="27"/>
    </location>
</feature>
<keyword evidence="5" id="KW-0539">Nucleus</keyword>
<evidence type="ECO:0008006" key="9">
    <source>
        <dbReference type="Google" id="ProtNLM"/>
    </source>
</evidence>